<dbReference type="InterPro" id="IPR014790">
    <property type="entry name" value="MutL_C"/>
</dbReference>
<dbReference type="Pfam" id="PF01119">
    <property type="entry name" value="DNA_mis_repair"/>
    <property type="match status" value="1"/>
</dbReference>
<dbReference type="InterPro" id="IPR042120">
    <property type="entry name" value="MutL_C_dimsub"/>
</dbReference>
<dbReference type="InterPro" id="IPR013507">
    <property type="entry name" value="DNA_mismatch_S5_2-like"/>
</dbReference>
<keyword evidence="3 5" id="KW-0227">DNA damage</keyword>
<dbReference type="PANTHER" id="PTHR10073:SF12">
    <property type="entry name" value="DNA MISMATCH REPAIR PROTEIN MLH1"/>
    <property type="match status" value="1"/>
</dbReference>
<dbReference type="Gene3D" id="3.30.1370.100">
    <property type="entry name" value="MutL, C-terminal domain, regulatory subdomain"/>
    <property type="match status" value="1"/>
</dbReference>
<dbReference type="RefSeq" id="WP_198074824.1">
    <property type="nucleotide sequence ID" value="NZ_JAEDAE010000002.1"/>
</dbReference>
<dbReference type="PANTHER" id="PTHR10073">
    <property type="entry name" value="DNA MISMATCH REPAIR PROTEIN MLH, PMS, MUTL"/>
    <property type="match status" value="1"/>
</dbReference>
<dbReference type="CDD" id="cd16926">
    <property type="entry name" value="HATPase_MutL-MLH-PMS-like"/>
    <property type="match status" value="1"/>
</dbReference>
<sequence length="690" mass="75029">MPDIIHLLPEYLANQIAAGEVVQRPASVVKELLENAVDAGATQIQLIVKEAGKQLVQVVDNGAGMSPTDARMSLERHATSKIRSTEDLFKIRTLGFRGEALASIAAVAQVEIRTKQPDQDTGTLILVEGSQITSQQPTACPDGTSIAVKNLFFNVPARRNFLKSNAVEMRHILDEFQHVALANPQIAFSLYQNELEVFGLPAGKLSQRIVALLGNGYKEQLAACEEVTHSISVRGFVGKPESSKKSRGDQFFFVNNRFIRSAYLNHAVLAAYEGLLARDTHPFYVLFLELDPKAIDINVHPTKTEIKFEDEKTVYAVVRAAVKQSLGLHNIAPSLDFDGDVNFAPIRPLRAGKGLGGIPTEVDDHLPAATPLARAANSDGYRPDDLAAATRTASSSGFSSFNADTRRDGFERQVPPRPTEQARRELEAFYRELGQPVRETASIDAVTVRSFETPTPAAPAETFAAGFTARDVATSSPNELSLGLALPEVPASRTTPAREGGAGSRAVQVQQRFVLVPVKSGVLLIDQEAARERILYEQYRQELGRAVGTSQTLLFPRTVTFSPADFAVLRELTEPLHALGFIFNEFGPSTIAVEAIPAGMPAQDEKELLESLIEQFRTTAGPLKLDQSESLARALARRVAAGTAAARLPESELNALADRLFACQTPGYTPDGRKTLVLLDGQQLADFFRK</sequence>
<keyword evidence="9" id="KW-0255">Endonuclease</keyword>
<dbReference type="InterPro" id="IPR042121">
    <property type="entry name" value="MutL_C_regsub"/>
</dbReference>
<comment type="similarity">
    <text evidence="1 5">Belongs to the DNA mismatch repair MutL/HexB family.</text>
</comment>
<name>A0ABS0Q4T9_9BACT</name>
<keyword evidence="4 5" id="KW-0234">DNA repair</keyword>
<feature type="region of interest" description="Disordered" evidence="6">
    <location>
        <begin position="387"/>
        <end position="420"/>
    </location>
</feature>
<comment type="function">
    <text evidence="5">This protein is involved in the repair of mismatches in DNA. It is required for dam-dependent methyl-directed DNA mismatch repair. May act as a 'molecular matchmaker', a protein that promotes the formation of a stable complex between two or more DNA-binding proteins in an ATP-dependent manner without itself being part of a final effector complex.</text>
</comment>
<dbReference type="InterPro" id="IPR020667">
    <property type="entry name" value="DNA_mismatch_repair_MutL"/>
</dbReference>
<evidence type="ECO:0000256" key="5">
    <source>
        <dbReference type="HAMAP-Rule" id="MF_00149"/>
    </source>
</evidence>
<dbReference type="Pfam" id="PF08676">
    <property type="entry name" value="MutL_C"/>
    <property type="match status" value="1"/>
</dbReference>
<dbReference type="InterPro" id="IPR037198">
    <property type="entry name" value="MutL_C_sf"/>
</dbReference>
<dbReference type="Gene3D" id="3.30.565.10">
    <property type="entry name" value="Histidine kinase-like ATPase, C-terminal domain"/>
    <property type="match status" value="1"/>
</dbReference>
<dbReference type="InterPro" id="IPR014721">
    <property type="entry name" value="Ribsml_uS5_D2-typ_fold_subgr"/>
</dbReference>
<dbReference type="SMART" id="SM00853">
    <property type="entry name" value="MutL_C"/>
    <property type="match status" value="1"/>
</dbReference>
<reference evidence="9 10" key="1">
    <citation type="submission" date="2020-12" db="EMBL/GenBank/DDBJ databases">
        <title>Hymenobacter sp.</title>
        <authorList>
            <person name="Kim M.K."/>
        </authorList>
    </citation>
    <scope>NUCLEOTIDE SEQUENCE [LARGE SCALE GENOMIC DNA]</scope>
    <source>
        <strain evidence="9 10">BT442</strain>
    </source>
</reference>
<dbReference type="SUPFAM" id="SSF55874">
    <property type="entry name" value="ATPase domain of HSP90 chaperone/DNA topoisomerase II/histidine kinase"/>
    <property type="match status" value="1"/>
</dbReference>
<proteinExistence type="inferred from homology"/>
<evidence type="ECO:0000256" key="3">
    <source>
        <dbReference type="ARBA" id="ARBA00022763"/>
    </source>
</evidence>
<dbReference type="CDD" id="cd00782">
    <property type="entry name" value="MutL_Trans"/>
    <property type="match status" value="1"/>
</dbReference>
<dbReference type="Gene3D" id="3.30.230.10">
    <property type="match status" value="1"/>
</dbReference>
<keyword evidence="10" id="KW-1185">Reference proteome</keyword>
<evidence type="ECO:0000313" key="9">
    <source>
        <dbReference type="EMBL" id="MBH8557674.1"/>
    </source>
</evidence>
<keyword evidence="9" id="KW-0378">Hydrolase</keyword>
<evidence type="ECO:0000256" key="1">
    <source>
        <dbReference type="ARBA" id="ARBA00006082"/>
    </source>
</evidence>
<dbReference type="EMBL" id="JAEDAE010000002">
    <property type="protein sequence ID" value="MBH8557674.1"/>
    <property type="molecule type" value="Genomic_DNA"/>
</dbReference>
<dbReference type="InterPro" id="IPR020568">
    <property type="entry name" value="Ribosomal_Su5_D2-typ_SF"/>
</dbReference>
<dbReference type="InterPro" id="IPR014762">
    <property type="entry name" value="DNA_mismatch_repair_CS"/>
</dbReference>
<feature type="compositionally biased region" description="Polar residues" evidence="6">
    <location>
        <begin position="391"/>
        <end position="403"/>
    </location>
</feature>
<dbReference type="SMART" id="SM01340">
    <property type="entry name" value="DNA_mis_repair"/>
    <property type="match status" value="1"/>
</dbReference>
<dbReference type="Gene3D" id="3.30.1540.20">
    <property type="entry name" value="MutL, C-terminal domain, dimerisation subdomain"/>
    <property type="match status" value="1"/>
</dbReference>
<dbReference type="SUPFAM" id="SSF118116">
    <property type="entry name" value="DNA mismatch repair protein MutL"/>
    <property type="match status" value="1"/>
</dbReference>
<evidence type="ECO:0000256" key="4">
    <source>
        <dbReference type="ARBA" id="ARBA00023204"/>
    </source>
</evidence>
<dbReference type="HAMAP" id="MF_00149">
    <property type="entry name" value="DNA_mis_repair"/>
    <property type="match status" value="1"/>
</dbReference>
<feature type="domain" description="DNA mismatch repair protein S5" evidence="8">
    <location>
        <begin position="209"/>
        <end position="327"/>
    </location>
</feature>
<evidence type="ECO:0000259" key="8">
    <source>
        <dbReference type="SMART" id="SM01340"/>
    </source>
</evidence>
<comment type="caution">
    <text evidence="9">The sequence shown here is derived from an EMBL/GenBank/DDBJ whole genome shotgun (WGS) entry which is preliminary data.</text>
</comment>
<dbReference type="GO" id="GO:0004519">
    <property type="term" value="F:endonuclease activity"/>
    <property type="evidence" value="ECO:0007669"/>
    <property type="project" value="UniProtKB-KW"/>
</dbReference>
<dbReference type="InterPro" id="IPR036890">
    <property type="entry name" value="HATPase_C_sf"/>
</dbReference>
<dbReference type="InterPro" id="IPR002099">
    <property type="entry name" value="MutL/Mlh/PMS"/>
</dbReference>
<evidence type="ECO:0000313" key="10">
    <source>
        <dbReference type="Proteomes" id="UP000625631"/>
    </source>
</evidence>
<evidence type="ECO:0000256" key="6">
    <source>
        <dbReference type="SAM" id="MobiDB-lite"/>
    </source>
</evidence>
<feature type="domain" description="MutL C-terminal dimerisation" evidence="7">
    <location>
        <begin position="506"/>
        <end position="645"/>
    </location>
</feature>
<accession>A0ABS0Q4T9</accession>
<dbReference type="Proteomes" id="UP000625631">
    <property type="component" value="Unassembled WGS sequence"/>
</dbReference>
<evidence type="ECO:0000256" key="2">
    <source>
        <dbReference type="ARBA" id="ARBA00021975"/>
    </source>
</evidence>
<dbReference type="SUPFAM" id="SSF54211">
    <property type="entry name" value="Ribosomal protein S5 domain 2-like"/>
    <property type="match status" value="1"/>
</dbReference>
<dbReference type="NCBIfam" id="TIGR00585">
    <property type="entry name" value="mutl"/>
    <property type="match status" value="1"/>
</dbReference>
<dbReference type="PROSITE" id="PS00058">
    <property type="entry name" value="DNA_MISMATCH_REPAIR_1"/>
    <property type="match status" value="1"/>
</dbReference>
<dbReference type="Pfam" id="PF13589">
    <property type="entry name" value="HATPase_c_3"/>
    <property type="match status" value="1"/>
</dbReference>
<keyword evidence="9" id="KW-0540">Nuclease</keyword>
<dbReference type="InterPro" id="IPR038973">
    <property type="entry name" value="MutL/Mlh/Pms-like"/>
</dbReference>
<gene>
    <name evidence="5 9" type="primary">mutL</name>
    <name evidence="9" type="ORF">I7X13_06420</name>
</gene>
<organism evidence="9 10">
    <name type="scientific">Hymenobacter negativus</name>
    <dbReference type="NCBI Taxonomy" id="2795026"/>
    <lineage>
        <taxon>Bacteria</taxon>
        <taxon>Pseudomonadati</taxon>
        <taxon>Bacteroidota</taxon>
        <taxon>Cytophagia</taxon>
        <taxon>Cytophagales</taxon>
        <taxon>Hymenobacteraceae</taxon>
        <taxon>Hymenobacter</taxon>
    </lineage>
</organism>
<evidence type="ECO:0000259" key="7">
    <source>
        <dbReference type="SMART" id="SM00853"/>
    </source>
</evidence>
<protein>
    <recommendedName>
        <fullName evidence="2 5">DNA mismatch repair protein MutL</fullName>
    </recommendedName>
</protein>